<dbReference type="RefSeq" id="WP_305022542.1">
    <property type="nucleotide sequence ID" value="NZ_JAUQTB010000001.1"/>
</dbReference>
<dbReference type="Pfam" id="PF00583">
    <property type="entry name" value="Acetyltransf_1"/>
    <property type="match status" value="1"/>
</dbReference>
<organism evidence="2 3">
    <name type="scientific">Paenibacillus lacisoli</name>
    <dbReference type="NCBI Taxonomy" id="3064525"/>
    <lineage>
        <taxon>Bacteria</taxon>
        <taxon>Bacillati</taxon>
        <taxon>Bacillota</taxon>
        <taxon>Bacilli</taxon>
        <taxon>Bacillales</taxon>
        <taxon>Paenibacillaceae</taxon>
        <taxon>Paenibacillus</taxon>
    </lineage>
</organism>
<name>A0ABT9C7Y4_9BACL</name>
<reference evidence="2 3" key="1">
    <citation type="submission" date="2023-07" db="EMBL/GenBank/DDBJ databases">
        <title>Paenibacillus sp. JX-17 nov. isolated from soil.</title>
        <authorList>
            <person name="Wan Y."/>
            <person name="Liu B."/>
        </authorList>
    </citation>
    <scope>NUCLEOTIDE SEQUENCE [LARGE SCALE GENOMIC DNA]</scope>
    <source>
        <strain evidence="2 3">JX-17</strain>
    </source>
</reference>
<evidence type="ECO:0000259" key="1">
    <source>
        <dbReference type="PROSITE" id="PS51186"/>
    </source>
</evidence>
<accession>A0ABT9C7Y4</accession>
<keyword evidence="3" id="KW-1185">Reference proteome</keyword>
<sequence>MNIKLVRAEESDAELIHSMQIRTFQPLLEIYQDMDTNPANESIERTIARIRREDGGYYLILSEGQPAGAVCVYDKAQTASSYWISPIFIISEYQGKGIAQAALSMLEERFPKVRDWNLATIAEEKRNCHLYEKMGYQRTGEPKPINHRASLVFYVKRKR</sequence>
<evidence type="ECO:0000313" key="2">
    <source>
        <dbReference type="EMBL" id="MDO7905372.1"/>
    </source>
</evidence>
<dbReference type="CDD" id="cd04301">
    <property type="entry name" value="NAT_SF"/>
    <property type="match status" value="1"/>
</dbReference>
<proteinExistence type="predicted"/>
<dbReference type="InterPro" id="IPR016181">
    <property type="entry name" value="Acyl_CoA_acyltransferase"/>
</dbReference>
<comment type="caution">
    <text evidence="2">The sequence shown here is derived from an EMBL/GenBank/DDBJ whole genome shotgun (WGS) entry which is preliminary data.</text>
</comment>
<dbReference type="Proteomes" id="UP001240171">
    <property type="component" value="Unassembled WGS sequence"/>
</dbReference>
<evidence type="ECO:0000313" key="3">
    <source>
        <dbReference type="Proteomes" id="UP001240171"/>
    </source>
</evidence>
<dbReference type="SUPFAM" id="SSF55729">
    <property type="entry name" value="Acyl-CoA N-acyltransferases (Nat)"/>
    <property type="match status" value="1"/>
</dbReference>
<dbReference type="Gene3D" id="3.40.630.30">
    <property type="match status" value="1"/>
</dbReference>
<protein>
    <submittedName>
        <fullName evidence="2">GNAT family N-acetyltransferase</fullName>
    </submittedName>
</protein>
<dbReference type="EMBL" id="JAUQTB010000001">
    <property type="protein sequence ID" value="MDO7905372.1"/>
    <property type="molecule type" value="Genomic_DNA"/>
</dbReference>
<dbReference type="InterPro" id="IPR000182">
    <property type="entry name" value="GNAT_dom"/>
</dbReference>
<feature type="domain" description="N-acetyltransferase" evidence="1">
    <location>
        <begin position="3"/>
        <end position="159"/>
    </location>
</feature>
<gene>
    <name evidence="2" type="ORF">Q5741_02965</name>
</gene>
<dbReference type="PROSITE" id="PS51186">
    <property type="entry name" value="GNAT"/>
    <property type="match status" value="1"/>
</dbReference>